<keyword evidence="4 6" id="KW-1133">Transmembrane helix</keyword>
<protein>
    <submittedName>
        <fullName evidence="7">Transmembrane 4 L6 family member 1</fullName>
    </submittedName>
</protein>
<feature type="transmembrane region" description="Helical" evidence="6">
    <location>
        <begin position="214"/>
        <end position="233"/>
    </location>
</feature>
<dbReference type="Proteomes" id="UP000197619">
    <property type="component" value="Unassembled WGS sequence"/>
</dbReference>
<evidence type="ECO:0000256" key="3">
    <source>
        <dbReference type="ARBA" id="ARBA00022692"/>
    </source>
</evidence>
<feature type="transmembrane region" description="Helical" evidence="6">
    <location>
        <begin position="313"/>
        <end position="332"/>
    </location>
</feature>
<feature type="transmembrane region" description="Helical" evidence="6">
    <location>
        <begin position="90"/>
        <end position="115"/>
    </location>
</feature>
<dbReference type="EMBL" id="MUZQ01000449">
    <property type="protein sequence ID" value="OWK51270.1"/>
    <property type="molecule type" value="Genomic_DNA"/>
</dbReference>
<proteinExistence type="inferred from homology"/>
<keyword evidence="3 6" id="KW-0812">Transmembrane</keyword>
<evidence type="ECO:0000256" key="2">
    <source>
        <dbReference type="ARBA" id="ARBA00006193"/>
    </source>
</evidence>
<dbReference type="InterPro" id="IPR008661">
    <property type="entry name" value="L6_membrane"/>
</dbReference>
<comment type="caution">
    <text evidence="7">The sequence shown here is derived from an EMBL/GenBank/DDBJ whole genome shotgun (WGS) entry which is preliminary data.</text>
</comment>
<feature type="transmembrane region" description="Helical" evidence="6">
    <location>
        <begin position="245"/>
        <end position="270"/>
    </location>
</feature>
<feature type="transmembrane region" description="Helical" evidence="6">
    <location>
        <begin position="12"/>
        <end position="30"/>
    </location>
</feature>
<evidence type="ECO:0000256" key="5">
    <source>
        <dbReference type="ARBA" id="ARBA00023136"/>
    </source>
</evidence>
<dbReference type="AlphaFoldDB" id="A0A218UCQ7"/>
<keyword evidence="8" id="KW-1185">Reference proteome</keyword>
<sequence length="421" mass="46583">MSFGKCARCVGYKLLILALLCIVANILLYFPNGETRFASEHHLSKYVECLHGILGGGFLVLVPAAVLIGLHNEDCCGCFGHEGCGKSCAMLSSVLAAFVGILGSGYCIIISALGLSQGPYCLTHLERNWIYPFTDSSGGYLFEYNKWSECQEPQNIVQWNITLFSILLVLGGIEFILCFIQIINGILGGLYGLCCSHEEVRSLQIYPCFSDEHILLLAVIMITLECSVFYRCCQSESCNKTYRSFVSIVLALLGIAFSGYSCIIFTLHLIQGPFCHSSSGWNYIFKDTAGGYLTDYPAWSKCTGPANIVEWNIILLSILIALSGLQLIICILKIAAELKRTLCGTYSVFVQVTKHLRFIPSASPCHCSFSNFSHLGIYPFDLCVLYATAYFFKKICTDNTFVYFDSSTNFLWYTEVGGCSL</sequence>
<dbReference type="PANTHER" id="PTHR14198:SF18">
    <property type="entry name" value="TRANSMEMBRANE 4 L6 FAMILY MEMBER 1"/>
    <property type="match status" value="1"/>
</dbReference>
<name>A0A218UCQ7_9PASE</name>
<comment type="subcellular location">
    <subcellularLocation>
        <location evidence="1">Membrane</location>
        <topology evidence="1">Multi-pass membrane protein</topology>
    </subcellularLocation>
</comment>
<gene>
    <name evidence="7" type="primary">TM4SF1_0</name>
    <name evidence="7" type="ORF">RLOC_00009829</name>
</gene>
<evidence type="ECO:0000256" key="4">
    <source>
        <dbReference type="ARBA" id="ARBA00022989"/>
    </source>
</evidence>
<evidence type="ECO:0000256" key="6">
    <source>
        <dbReference type="SAM" id="Phobius"/>
    </source>
</evidence>
<dbReference type="PANTHER" id="PTHR14198">
    <property type="entry name" value="TRANSMEMBRANE 4 L6 FAMILY MEMBER 1-RELATED"/>
    <property type="match status" value="1"/>
</dbReference>
<evidence type="ECO:0000313" key="7">
    <source>
        <dbReference type="EMBL" id="OWK51270.1"/>
    </source>
</evidence>
<comment type="similarity">
    <text evidence="2">Belongs to the L6 tetraspanin family.</text>
</comment>
<dbReference type="Pfam" id="PF05805">
    <property type="entry name" value="L6_membrane"/>
    <property type="match status" value="2"/>
</dbReference>
<reference evidence="7 8" key="1">
    <citation type="submission" date="2017-05" db="EMBL/GenBank/DDBJ databases">
        <title>Genome of assembly of the Bengalese finch, Lonchura striata domestica.</title>
        <authorList>
            <person name="Colquitt B.M."/>
            <person name="Brainard M.S."/>
        </authorList>
    </citation>
    <scope>NUCLEOTIDE SEQUENCE [LARGE SCALE GENOMIC DNA]</scope>
    <source>
        <strain evidence="7">White83orange57</strain>
    </source>
</reference>
<accession>A0A218UCQ7</accession>
<feature type="transmembrane region" description="Helical" evidence="6">
    <location>
        <begin position="161"/>
        <end position="183"/>
    </location>
</feature>
<evidence type="ECO:0000313" key="8">
    <source>
        <dbReference type="Proteomes" id="UP000197619"/>
    </source>
</evidence>
<keyword evidence="5 6" id="KW-0472">Membrane</keyword>
<organism evidence="7 8">
    <name type="scientific">Lonchura striata</name>
    <name type="common">white-rumped munia</name>
    <dbReference type="NCBI Taxonomy" id="40157"/>
    <lineage>
        <taxon>Eukaryota</taxon>
        <taxon>Metazoa</taxon>
        <taxon>Chordata</taxon>
        <taxon>Craniata</taxon>
        <taxon>Vertebrata</taxon>
        <taxon>Euteleostomi</taxon>
        <taxon>Archelosauria</taxon>
        <taxon>Archosauria</taxon>
        <taxon>Dinosauria</taxon>
        <taxon>Saurischia</taxon>
        <taxon>Theropoda</taxon>
        <taxon>Coelurosauria</taxon>
        <taxon>Aves</taxon>
        <taxon>Neognathae</taxon>
        <taxon>Neoaves</taxon>
        <taxon>Telluraves</taxon>
        <taxon>Australaves</taxon>
        <taxon>Passeriformes</taxon>
        <taxon>Passeroidea</taxon>
        <taxon>Estrildidae</taxon>
        <taxon>Estrildinae</taxon>
        <taxon>Lonchura</taxon>
    </lineage>
</organism>
<feature type="transmembrane region" description="Helical" evidence="6">
    <location>
        <begin position="50"/>
        <end position="70"/>
    </location>
</feature>
<evidence type="ECO:0000256" key="1">
    <source>
        <dbReference type="ARBA" id="ARBA00004141"/>
    </source>
</evidence>
<dbReference type="GO" id="GO:0016020">
    <property type="term" value="C:membrane"/>
    <property type="evidence" value="ECO:0007669"/>
    <property type="project" value="UniProtKB-SubCell"/>
</dbReference>